<feature type="non-terminal residue" evidence="3">
    <location>
        <position position="138"/>
    </location>
</feature>
<protein>
    <recommendedName>
        <fullName evidence="2">Tf2-1-like SH3-like domain-containing protein</fullName>
    </recommendedName>
</protein>
<name>A0A392RFH6_9FABA</name>
<feature type="compositionally biased region" description="Basic and acidic residues" evidence="1">
    <location>
        <begin position="82"/>
        <end position="95"/>
    </location>
</feature>
<organism evidence="3 4">
    <name type="scientific">Trifolium medium</name>
    <dbReference type="NCBI Taxonomy" id="97028"/>
    <lineage>
        <taxon>Eukaryota</taxon>
        <taxon>Viridiplantae</taxon>
        <taxon>Streptophyta</taxon>
        <taxon>Embryophyta</taxon>
        <taxon>Tracheophyta</taxon>
        <taxon>Spermatophyta</taxon>
        <taxon>Magnoliopsida</taxon>
        <taxon>eudicotyledons</taxon>
        <taxon>Gunneridae</taxon>
        <taxon>Pentapetalae</taxon>
        <taxon>rosids</taxon>
        <taxon>fabids</taxon>
        <taxon>Fabales</taxon>
        <taxon>Fabaceae</taxon>
        <taxon>Papilionoideae</taxon>
        <taxon>50 kb inversion clade</taxon>
        <taxon>NPAAA clade</taxon>
        <taxon>Hologalegina</taxon>
        <taxon>IRL clade</taxon>
        <taxon>Trifolieae</taxon>
        <taxon>Trifolium</taxon>
    </lineage>
</organism>
<dbReference type="AlphaFoldDB" id="A0A392RFH6"/>
<keyword evidence="4" id="KW-1185">Reference proteome</keyword>
<dbReference type="Proteomes" id="UP000265520">
    <property type="component" value="Unassembled WGS sequence"/>
</dbReference>
<evidence type="ECO:0000259" key="2">
    <source>
        <dbReference type="Pfam" id="PF24626"/>
    </source>
</evidence>
<feature type="region of interest" description="Disordered" evidence="1">
    <location>
        <begin position="61"/>
        <end position="95"/>
    </location>
</feature>
<feature type="domain" description="Tf2-1-like SH3-like" evidence="2">
    <location>
        <begin position="1"/>
        <end position="28"/>
    </location>
</feature>
<reference evidence="3 4" key="1">
    <citation type="journal article" date="2018" name="Front. Plant Sci.">
        <title>Red Clover (Trifolium pratense) and Zigzag Clover (T. medium) - A Picture of Genomic Similarities and Differences.</title>
        <authorList>
            <person name="Dluhosova J."/>
            <person name="Istvanek J."/>
            <person name="Nedelnik J."/>
            <person name="Repkova J."/>
        </authorList>
    </citation>
    <scope>NUCLEOTIDE SEQUENCE [LARGE SCALE GENOMIC DNA]</scope>
    <source>
        <strain evidence="4">cv. 10/8</strain>
        <tissue evidence="3">Leaf</tissue>
    </source>
</reference>
<dbReference type="EMBL" id="LXQA010217056">
    <property type="protein sequence ID" value="MCI34784.1"/>
    <property type="molecule type" value="Genomic_DNA"/>
</dbReference>
<proteinExistence type="predicted"/>
<evidence type="ECO:0000256" key="1">
    <source>
        <dbReference type="SAM" id="MobiDB-lite"/>
    </source>
</evidence>
<sequence length="138" mass="15113">VGAVAYELDLPSSSRIHLVVHVSQLRAYYHGGDPSSHFSAIPSELEDCVILETDEVHGSVLGSREQELEGSEFLEKGNGSSKAKEKASVRWEQEEKNNLEKIKSAEVKEGTEALDTLLDIVSEKLIARTDPSPLDPNV</sequence>
<accession>A0A392RFH6</accession>
<comment type="caution">
    <text evidence="3">The sequence shown here is derived from an EMBL/GenBank/DDBJ whole genome shotgun (WGS) entry which is preliminary data.</text>
</comment>
<dbReference type="Pfam" id="PF24626">
    <property type="entry name" value="SH3_Tf2-1"/>
    <property type="match status" value="1"/>
</dbReference>
<dbReference type="InterPro" id="IPR056924">
    <property type="entry name" value="SH3_Tf2-1"/>
</dbReference>
<evidence type="ECO:0000313" key="3">
    <source>
        <dbReference type="EMBL" id="MCI34784.1"/>
    </source>
</evidence>
<feature type="non-terminal residue" evidence="3">
    <location>
        <position position="1"/>
    </location>
</feature>
<evidence type="ECO:0000313" key="4">
    <source>
        <dbReference type="Proteomes" id="UP000265520"/>
    </source>
</evidence>